<dbReference type="GO" id="GO:0006313">
    <property type="term" value="P:DNA transposition"/>
    <property type="evidence" value="ECO:0007669"/>
    <property type="project" value="InterPro"/>
</dbReference>
<dbReference type="Pfam" id="PF02371">
    <property type="entry name" value="Transposase_20"/>
    <property type="match status" value="1"/>
</dbReference>
<proteinExistence type="predicted"/>
<feature type="domain" description="Transposase IS116/IS110/IS902 C-terminal" evidence="1">
    <location>
        <begin position="1"/>
        <end position="42"/>
    </location>
</feature>
<sequence length="84" mass="9683">SGSSIRGRNKIHKMANKDLKKLLHMGARSVATNNAEFRNYYERKKAEGKHDLTIINAIRNKMVLRVVAVIKNQRKYVNNYQKAA</sequence>
<dbReference type="GO" id="GO:0004803">
    <property type="term" value="F:transposase activity"/>
    <property type="evidence" value="ECO:0007669"/>
    <property type="project" value="InterPro"/>
</dbReference>
<dbReference type="InterPro" id="IPR003346">
    <property type="entry name" value="Transposase_20"/>
</dbReference>
<dbReference type="PANTHER" id="PTHR33055:SF3">
    <property type="entry name" value="PUTATIVE TRANSPOSASE FOR IS117-RELATED"/>
    <property type="match status" value="1"/>
</dbReference>
<dbReference type="AlphaFoldDB" id="A0A2W2AVF5"/>
<dbReference type="PANTHER" id="PTHR33055">
    <property type="entry name" value="TRANSPOSASE FOR INSERTION SEQUENCE ELEMENT IS1111A"/>
    <property type="match status" value="1"/>
</dbReference>
<keyword evidence="3" id="KW-1185">Reference proteome</keyword>
<dbReference type="InterPro" id="IPR047650">
    <property type="entry name" value="Transpos_IS110"/>
</dbReference>
<reference evidence="2 3" key="1">
    <citation type="submission" date="2018-06" db="EMBL/GenBank/DDBJ databases">
        <title>Mucibacter soli gen. nov., sp. nov., a new member of the family Chitinophagaceae producing mucin.</title>
        <authorList>
            <person name="Kim M.-K."/>
            <person name="Park S."/>
            <person name="Kim T.-S."/>
            <person name="Joung Y."/>
            <person name="Han J.-H."/>
            <person name="Kim S.B."/>
        </authorList>
    </citation>
    <scope>NUCLEOTIDE SEQUENCE [LARGE SCALE GENOMIC DNA]</scope>
    <source>
        <strain evidence="2 3">R1-15</strain>
    </source>
</reference>
<feature type="non-terminal residue" evidence="2">
    <location>
        <position position="1"/>
    </location>
</feature>
<name>A0A2W2AVF5_9BACT</name>
<dbReference type="GO" id="GO:0003677">
    <property type="term" value="F:DNA binding"/>
    <property type="evidence" value="ECO:0007669"/>
    <property type="project" value="InterPro"/>
</dbReference>
<organism evidence="2 3">
    <name type="scientific">Taibaiella soli</name>
    <dbReference type="NCBI Taxonomy" id="1649169"/>
    <lineage>
        <taxon>Bacteria</taxon>
        <taxon>Pseudomonadati</taxon>
        <taxon>Bacteroidota</taxon>
        <taxon>Chitinophagia</taxon>
        <taxon>Chitinophagales</taxon>
        <taxon>Chitinophagaceae</taxon>
        <taxon>Taibaiella</taxon>
    </lineage>
</organism>
<dbReference type="Proteomes" id="UP000248745">
    <property type="component" value="Unassembled WGS sequence"/>
</dbReference>
<evidence type="ECO:0000313" key="2">
    <source>
        <dbReference type="EMBL" id="PZF71934.1"/>
    </source>
</evidence>
<evidence type="ECO:0000259" key="1">
    <source>
        <dbReference type="Pfam" id="PF02371"/>
    </source>
</evidence>
<protein>
    <submittedName>
        <fullName evidence="2">IS110 family transposase</fullName>
    </submittedName>
</protein>
<comment type="caution">
    <text evidence="2">The sequence shown here is derived from an EMBL/GenBank/DDBJ whole genome shotgun (WGS) entry which is preliminary data.</text>
</comment>
<dbReference type="EMBL" id="QKTW01000021">
    <property type="protein sequence ID" value="PZF71934.1"/>
    <property type="molecule type" value="Genomic_DNA"/>
</dbReference>
<accession>A0A2W2AVF5</accession>
<evidence type="ECO:0000313" key="3">
    <source>
        <dbReference type="Proteomes" id="UP000248745"/>
    </source>
</evidence>
<gene>
    <name evidence="2" type="ORF">DN068_15610</name>
</gene>
<dbReference type="RefSeq" id="WP_165836420.1">
    <property type="nucleotide sequence ID" value="NZ_QKTW01000021.1"/>
</dbReference>